<dbReference type="Proteomes" id="UP000029986">
    <property type="component" value="Chromosome"/>
</dbReference>
<dbReference type="OrthoDB" id="6413388at2"/>
<name>A0A097R3W5_HAFAL</name>
<dbReference type="NCBIfam" id="NF008811">
    <property type="entry name" value="PRK11835.1"/>
    <property type="match status" value="1"/>
</dbReference>
<dbReference type="PATRIC" id="fig|1453496.5.peg.2886"/>
<organism evidence="1 2">
    <name type="scientific">Hafnia alvei FB1</name>
    <dbReference type="NCBI Taxonomy" id="1453496"/>
    <lineage>
        <taxon>Bacteria</taxon>
        <taxon>Pseudomonadati</taxon>
        <taxon>Pseudomonadota</taxon>
        <taxon>Gammaproteobacteria</taxon>
        <taxon>Enterobacterales</taxon>
        <taxon>Hafniaceae</taxon>
        <taxon>Hafnia</taxon>
    </lineage>
</organism>
<dbReference type="Pfam" id="PF13989">
    <property type="entry name" value="YejG"/>
    <property type="match status" value="1"/>
</dbReference>
<dbReference type="KEGG" id="hav:AT03_14145"/>
<proteinExistence type="predicted"/>
<dbReference type="eggNOG" id="ENOG5031IZZ">
    <property type="taxonomic scope" value="Bacteria"/>
</dbReference>
<evidence type="ECO:0000313" key="1">
    <source>
        <dbReference type="EMBL" id="AIU73418.1"/>
    </source>
</evidence>
<dbReference type="EMBL" id="CP009706">
    <property type="protein sequence ID" value="AIU73418.1"/>
    <property type="molecule type" value="Genomic_DNA"/>
</dbReference>
<gene>
    <name evidence="1" type="ORF">AT03_14145</name>
</gene>
<evidence type="ECO:0000313" key="2">
    <source>
        <dbReference type="Proteomes" id="UP000029986"/>
    </source>
</evidence>
<dbReference type="InterPro" id="IPR020489">
    <property type="entry name" value="Uncharacterised_YejG"/>
</dbReference>
<sequence>MNSFQLSIVHRLPQSYRWSSGLTGVQVEPIYLAKTTGAENTDVNNTVIDNNVIDNNSLIGLKLLSEEGEAAWQIMKRLNQSLQEMQVNCSVVELDGEPCLFVHLEDESAVMCRLKNVGVAIAEPIVAQYPF</sequence>
<dbReference type="RefSeq" id="WP_025798105.1">
    <property type="nucleotide sequence ID" value="NZ_CP009706.1"/>
</dbReference>
<keyword evidence="2" id="KW-1185">Reference proteome</keyword>
<protein>
    <submittedName>
        <fullName evidence="1">Uncharacterized protein</fullName>
    </submittedName>
</protein>
<reference evidence="1 2" key="1">
    <citation type="journal article" date="2014" name="Gut Pathog.">
        <title>Gene clusters of Hafnia alvei strain FB1 important in survival and pathogenesis: a draft genome perspective.</title>
        <authorList>
            <person name="Tan J.Y."/>
            <person name="Yin W.F."/>
            <person name="Chan K.G."/>
        </authorList>
    </citation>
    <scope>NUCLEOTIDE SEQUENCE [LARGE SCALE GENOMIC DNA]</scope>
    <source>
        <strain evidence="1 2">FB1</strain>
    </source>
</reference>
<dbReference type="HOGENOM" id="CLU_170187_0_0_6"/>
<dbReference type="AlphaFoldDB" id="A0A097R3W5"/>
<accession>A0A097R3W5</accession>